<evidence type="ECO:0000259" key="1">
    <source>
        <dbReference type="Pfam" id="PF09917"/>
    </source>
</evidence>
<dbReference type="Proteomes" id="UP000029226">
    <property type="component" value="Unassembled WGS sequence"/>
</dbReference>
<feature type="domain" description="DUF2147" evidence="1">
    <location>
        <begin position="31"/>
        <end position="147"/>
    </location>
</feature>
<reference evidence="2 3" key="1">
    <citation type="journal article" date="2014" name="Genome Announc.">
        <title>Draft Genome Sequences of Marine Flavobacterium Nonlabens Strains NR17, NR24, NR27, NR32, NR33, and Ara13.</title>
        <authorList>
            <person name="Nakanishi M."/>
            <person name="Meirelles P."/>
            <person name="Suzuki R."/>
            <person name="Takatani N."/>
            <person name="Mino S."/>
            <person name="Suda W."/>
            <person name="Oshima K."/>
            <person name="Hattori M."/>
            <person name="Ohkuma M."/>
            <person name="Hosokawa M."/>
            <person name="Miyashita K."/>
            <person name="Thompson F.L."/>
            <person name="Niwa A."/>
            <person name="Sawabe T."/>
            <person name="Sawabe T."/>
        </authorList>
    </citation>
    <scope>NUCLEOTIDE SEQUENCE [LARGE SCALE GENOMIC DNA]</scope>
    <source>
        <strain evidence="3">JCM19314</strain>
    </source>
</reference>
<name>A0A090QX57_NONUL</name>
<sequence>MGFLIYRYEIIDYRSFYFYRFRESYSQDITGVWKTVDEESGIVKSHVEIFEKDGKYYGKVLKVLDPEAPEKPLCISCDGDLKDAPIEGLVIINDLEAKGKVYKNGTVLDPENGKSYDCKIWLNEDNPDLLMVRGYILFLYRTQTWVRLK</sequence>
<dbReference type="InterPro" id="IPR019223">
    <property type="entry name" value="DUF2147"/>
</dbReference>
<protein>
    <recommendedName>
        <fullName evidence="1">DUF2147 domain-containing protein</fullName>
    </recommendedName>
</protein>
<dbReference type="Pfam" id="PF09917">
    <property type="entry name" value="DUF2147"/>
    <property type="match status" value="1"/>
</dbReference>
<evidence type="ECO:0000313" key="3">
    <source>
        <dbReference type="Proteomes" id="UP000029226"/>
    </source>
</evidence>
<organism evidence="2 3">
    <name type="scientific">Nonlabens ulvanivorans</name>
    <name type="common">Persicivirga ulvanivorans</name>
    <dbReference type="NCBI Taxonomy" id="906888"/>
    <lineage>
        <taxon>Bacteria</taxon>
        <taxon>Pseudomonadati</taxon>
        <taxon>Bacteroidota</taxon>
        <taxon>Flavobacteriia</taxon>
        <taxon>Flavobacteriales</taxon>
        <taxon>Flavobacteriaceae</taxon>
        <taxon>Nonlabens</taxon>
    </lineage>
</organism>
<dbReference type="PANTHER" id="PTHR36919:SF3">
    <property type="entry name" value="BLL5882 PROTEIN"/>
    <property type="match status" value="1"/>
</dbReference>
<dbReference type="PANTHER" id="PTHR36919">
    <property type="entry name" value="BLR1215 PROTEIN"/>
    <property type="match status" value="1"/>
</dbReference>
<gene>
    <name evidence="2" type="ORF">JCM19314_1171</name>
</gene>
<dbReference type="AlphaFoldDB" id="A0A090QX57"/>
<evidence type="ECO:0000313" key="2">
    <source>
        <dbReference type="EMBL" id="GAK99986.1"/>
    </source>
</evidence>
<dbReference type="Gene3D" id="2.40.128.520">
    <property type="match status" value="1"/>
</dbReference>
<proteinExistence type="predicted"/>
<accession>A0A090QX57</accession>
<comment type="caution">
    <text evidence="2">The sequence shown here is derived from an EMBL/GenBank/DDBJ whole genome shotgun (WGS) entry which is preliminary data.</text>
</comment>
<dbReference type="EMBL" id="BBMM01000003">
    <property type="protein sequence ID" value="GAK99986.1"/>
    <property type="molecule type" value="Genomic_DNA"/>
</dbReference>